<evidence type="ECO:0000256" key="5">
    <source>
        <dbReference type="ARBA" id="ARBA00023242"/>
    </source>
</evidence>
<evidence type="ECO:0000256" key="7">
    <source>
        <dbReference type="RuleBase" id="RU000682"/>
    </source>
</evidence>
<keyword evidence="2" id="KW-0217">Developmental protein</keyword>
<evidence type="ECO:0000259" key="9">
    <source>
        <dbReference type="PROSITE" id="PS50071"/>
    </source>
</evidence>
<evidence type="ECO:0000256" key="8">
    <source>
        <dbReference type="SAM" id="MobiDB-lite"/>
    </source>
</evidence>
<feature type="region of interest" description="Disordered" evidence="8">
    <location>
        <begin position="275"/>
        <end position="296"/>
    </location>
</feature>
<dbReference type="OrthoDB" id="6159439at2759"/>
<reference evidence="10" key="1">
    <citation type="submission" date="2020-09" db="EMBL/GenBank/DDBJ databases">
        <authorList>
            <person name="Kikuchi T."/>
        </authorList>
    </citation>
    <scope>NUCLEOTIDE SEQUENCE</scope>
    <source>
        <strain evidence="10">SH1</strain>
    </source>
</reference>
<feature type="compositionally biased region" description="Low complexity" evidence="8">
    <location>
        <begin position="166"/>
        <end position="183"/>
    </location>
</feature>
<dbReference type="InterPro" id="IPR009057">
    <property type="entry name" value="Homeodomain-like_sf"/>
</dbReference>
<protein>
    <recommendedName>
        <fullName evidence="9">Homeobox domain-containing protein</fullName>
    </recommendedName>
</protein>
<dbReference type="Proteomes" id="UP000783686">
    <property type="component" value="Unassembled WGS sequence"/>
</dbReference>
<keyword evidence="11" id="KW-1185">Reference proteome</keyword>
<evidence type="ECO:0000256" key="3">
    <source>
        <dbReference type="ARBA" id="ARBA00023125"/>
    </source>
</evidence>
<evidence type="ECO:0000313" key="10">
    <source>
        <dbReference type="EMBL" id="CAD5215096.1"/>
    </source>
</evidence>
<dbReference type="GO" id="GO:0000122">
    <property type="term" value="P:negative regulation of transcription by RNA polymerase II"/>
    <property type="evidence" value="ECO:0007669"/>
    <property type="project" value="TreeGrafter"/>
</dbReference>
<dbReference type="Proteomes" id="UP000614601">
    <property type="component" value="Unassembled WGS sequence"/>
</dbReference>
<dbReference type="GO" id="GO:0000978">
    <property type="term" value="F:RNA polymerase II cis-regulatory region sequence-specific DNA binding"/>
    <property type="evidence" value="ECO:0007669"/>
    <property type="project" value="TreeGrafter"/>
</dbReference>
<organism evidence="10 11">
    <name type="scientific">Bursaphelenchus okinawaensis</name>
    <dbReference type="NCBI Taxonomy" id="465554"/>
    <lineage>
        <taxon>Eukaryota</taxon>
        <taxon>Metazoa</taxon>
        <taxon>Ecdysozoa</taxon>
        <taxon>Nematoda</taxon>
        <taxon>Chromadorea</taxon>
        <taxon>Rhabditida</taxon>
        <taxon>Tylenchina</taxon>
        <taxon>Tylenchomorpha</taxon>
        <taxon>Aphelenchoidea</taxon>
        <taxon>Aphelenchoididae</taxon>
        <taxon>Bursaphelenchus</taxon>
    </lineage>
</organism>
<dbReference type="InterPro" id="IPR020479">
    <property type="entry name" value="HD_metazoa"/>
</dbReference>
<comment type="caution">
    <text evidence="10">The sequence shown here is derived from an EMBL/GenBank/DDBJ whole genome shotgun (WGS) entry which is preliminary data.</text>
</comment>
<dbReference type="GO" id="GO:0009952">
    <property type="term" value="P:anterior/posterior pattern specification"/>
    <property type="evidence" value="ECO:0007669"/>
    <property type="project" value="TreeGrafter"/>
</dbReference>
<dbReference type="CDD" id="cd00086">
    <property type="entry name" value="homeodomain"/>
    <property type="match status" value="1"/>
</dbReference>
<dbReference type="EMBL" id="CAJFDH010000003">
    <property type="protein sequence ID" value="CAD5215096.1"/>
    <property type="molecule type" value="Genomic_DNA"/>
</dbReference>
<keyword evidence="5 6" id="KW-0539">Nucleus</keyword>
<dbReference type="InterPro" id="IPR050296">
    <property type="entry name" value="Antp_homeobox"/>
</dbReference>
<feature type="region of interest" description="Disordered" evidence="8">
    <location>
        <begin position="43"/>
        <end position="77"/>
    </location>
</feature>
<feature type="region of interest" description="Disordered" evidence="8">
    <location>
        <begin position="161"/>
        <end position="231"/>
    </location>
</feature>
<dbReference type="AlphaFoldDB" id="A0A811KIF7"/>
<dbReference type="PANTHER" id="PTHR45659:SF4">
    <property type="entry name" value="HOMEOBOX PROTEIN ABDOMINAL-A"/>
    <property type="match status" value="1"/>
</dbReference>
<dbReference type="PROSITE" id="PS50071">
    <property type="entry name" value="HOMEOBOX_2"/>
    <property type="match status" value="1"/>
</dbReference>
<gene>
    <name evidence="10" type="ORF">BOKJ2_LOCUS5922</name>
</gene>
<name>A0A811KIF7_9BILA</name>
<accession>A0A811KIF7</accession>
<dbReference type="GO" id="GO:0005634">
    <property type="term" value="C:nucleus"/>
    <property type="evidence" value="ECO:0007669"/>
    <property type="project" value="UniProtKB-SubCell"/>
</dbReference>
<evidence type="ECO:0000313" key="11">
    <source>
        <dbReference type="Proteomes" id="UP000614601"/>
    </source>
</evidence>
<dbReference type="Pfam" id="PF00046">
    <property type="entry name" value="Homeodomain"/>
    <property type="match status" value="1"/>
</dbReference>
<dbReference type="PRINTS" id="PR00024">
    <property type="entry name" value="HOMEOBOX"/>
</dbReference>
<evidence type="ECO:0000256" key="1">
    <source>
        <dbReference type="ARBA" id="ARBA00004123"/>
    </source>
</evidence>
<dbReference type="InterPro" id="IPR001356">
    <property type="entry name" value="HD"/>
</dbReference>
<feature type="DNA-binding region" description="Homeobox" evidence="6">
    <location>
        <begin position="308"/>
        <end position="367"/>
    </location>
</feature>
<proteinExistence type="predicted"/>
<sequence length="378" mass="41504">MSPSVLVRCKLHFPMLGYLFLEFDTCARQTGSRLSAGLIGWGGRSQSAAGEEGPRSLHTQRHRQALPSRDPQRHSGVGRVAPHLKLDTAWSGSSAHPTVTTTASLPRSGPQASSEGVAAFFNPQPYYAWPPNYASSSAAMMYQQAAAAAALSCWPADMSQNGGHASTTTQNSSSSNYWSLSNNQLPASNANSSNQLCSDDSPAINESNEIGAGTSSNPQGNSSTEESPNKKLYESTTAASLLYSNPNNYMKSMLGAAAQWANDVTFPSAYSGFSQSSSSQLSAERSPQLGSHPVFPWMKMSGMKPGESKRTRQTYTRKQTLELEKEFYYNKYLTRNRRQQISEALQLSERQVKIWFQNRRMKYKKEFKTENDSGPEDN</sequence>
<dbReference type="PROSITE" id="PS00027">
    <property type="entry name" value="HOMEOBOX_1"/>
    <property type="match status" value="1"/>
</dbReference>
<dbReference type="Gene3D" id="1.10.10.60">
    <property type="entry name" value="Homeodomain-like"/>
    <property type="match status" value="1"/>
</dbReference>
<dbReference type="PROSITE" id="PS00032">
    <property type="entry name" value="ANTENNAPEDIA"/>
    <property type="match status" value="1"/>
</dbReference>
<comment type="subcellular location">
    <subcellularLocation>
        <location evidence="1 6 7">Nucleus</location>
    </subcellularLocation>
</comment>
<evidence type="ECO:0000256" key="4">
    <source>
        <dbReference type="ARBA" id="ARBA00023155"/>
    </source>
</evidence>
<dbReference type="InterPro" id="IPR017970">
    <property type="entry name" value="Homeobox_CS"/>
</dbReference>
<dbReference type="EMBL" id="CAJFCW020000003">
    <property type="protein sequence ID" value="CAG9103578.1"/>
    <property type="molecule type" value="Genomic_DNA"/>
</dbReference>
<keyword evidence="3 6" id="KW-0238">DNA-binding</keyword>
<evidence type="ECO:0000256" key="2">
    <source>
        <dbReference type="ARBA" id="ARBA00022473"/>
    </source>
</evidence>
<keyword evidence="4 6" id="KW-0371">Homeobox</keyword>
<feature type="compositionally biased region" description="Polar residues" evidence="8">
    <location>
        <begin position="184"/>
        <end position="226"/>
    </location>
</feature>
<dbReference type="GO" id="GO:0000981">
    <property type="term" value="F:DNA-binding transcription factor activity, RNA polymerase II-specific"/>
    <property type="evidence" value="ECO:0007669"/>
    <property type="project" value="InterPro"/>
</dbReference>
<dbReference type="PANTHER" id="PTHR45659">
    <property type="entry name" value="HOMEOBOX PROTEIN HOX"/>
    <property type="match status" value="1"/>
</dbReference>
<dbReference type="SMART" id="SM00389">
    <property type="entry name" value="HOX"/>
    <property type="match status" value="1"/>
</dbReference>
<feature type="region of interest" description="Disordered" evidence="8">
    <location>
        <begin position="90"/>
        <end position="114"/>
    </location>
</feature>
<dbReference type="InterPro" id="IPR001827">
    <property type="entry name" value="Homeobox_Antennapedia_CS"/>
</dbReference>
<feature type="compositionally biased region" description="Low complexity" evidence="8">
    <location>
        <begin position="275"/>
        <end position="286"/>
    </location>
</feature>
<dbReference type="SUPFAM" id="SSF46689">
    <property type="entry name" value="Homeodomain-like"/>
    <property type="match status" value="1"/>
</dbReference>
<evidence type="ECO:0000256" key="6">
    <source>
        <dbReference type="PROSITE-ProRule" id="PRU00108"/>
    </source>
</evidence>
<feature type="domain" description="Homeobox" evidence="9">
    <location>
        <begin position="306"/>
        <end position="366"/>
    </location>
</feature>